<evidence type="ECO:0000313" key="3">
    <source>
        <dbReference type="Proteomes" id="UP000316759"/>
    </source>
</evidence>
<reference evidence="2 3" key="1">
    <citation type="submission" date="2019-04" db="EMBL/GenBank/DDBJ databases">
        <title>Annotation for the trematode Fasciola gigantica.</title>
        <authorList>
            <person name="Choi Y.-J."/>
        </authorList>
    </citation>
    <scope>NUCLEOTIDE SEQUENCE [LARGE SCALE GENOMIC DNA]</scope>
    <source>
        <strain evidence="2">Uganda_cow_1</strain>
    </source>
</reference>
<dbReference type="Proteomes" id="UP000316759">
    <property type="component" value="Unassembled WGS sequence"/>
</dbReference>
<comment type="caution">
    <text evidence="2">The sequence shown here is derived from an EMBL/GenBank/DDBJ whole genome shotgun (WGS) entry which is preliminary data.</text>
</comment>
<accession>A0A504YTJ8</accession>
<sequence>MAFATRTLDFANVDALLKAAELLEGTLNRGFGGGVEKADSDLGLSMDIFAHKHEPTLANSHPNGGKTDCLSKRTQKNHSVVVHPSRQDILRMKADNTSPDFWAKITLMC</sequence>
<evidence type="ECO:0000256" key="1">
    <source>
        <dbReference type="SAM" id="MobiDB-lite"/>
    </source>
</evidence>
<name>A0A504YTJ8_FASGI</name>
<organism evidence="2 3">
    <name type="scientific">Fasciola gigantica</name>
    <name type="common">Giant liver fluke</name>
    <dbReference type="NCBI Taxonomy" id="46835"/>
    <lineage>
        <taxon>Eukaryota</taxon>
        <taxon>Metazoa</taxon>
        <taxon>Spiralia</taxon>
        <taxon>Lophotrochozoa</taxon>
        <taxon>Platyhelminthes</taxon>
        <taxon>Trematoda</taxon>
        <taxon>Digenea</taxon>
        <taxon>Plagiorchiida</taxon>
        <taxon>Echinostomata</taxon>
        <taxon>Echinostomatoidea</taxon>
        <taxon>Fasciolidae</taxon>
        <taxon>Fasciola</taxon>
    </lineage>
</organism>
<dbReference type="EMBL" id="SUNJ01008600">
    <property type="protein sequence ID" value="TPP61108.1"/>
    <property type="molecule type" value="Genomic_DNA"/>
</dbReference>
<feature type="region of interest" description="Disordered" evidence="1">
    <location>
        <begin position="55"/>
        <end position="77"/>
    </location>
</feature>
<dbReference type="AlphaFoldDB" id="A0A504YTJ8"/>
<gene>
    <name evidence="2" type="ORF">FGIG_11376</name>
</gene>
<proteinExistence type="predicted"/>
<keyword evidence="3" id="KW-1185">Reference proteome</keyword>
<evidence type="ECO:0000313" key="2">
    <source>
        <dbReference type="EMBL" id="TPP61108.1"/>
    </source>
</evidence>
<protein>
    <submittedName>
        <fullName evidence="2">Uncharacterized protein</fullName>
    </submittedName>
</protein>